<feature type="transmembrane region" description="Helical" evidence="5">
    <location>
        <begin position="160"/>
        <end position="180"/>
    </location>
</feature>
<evidence type="ECO:0000256" key="2">
    <source>
        <dbReference type="ARBA" id="ARBA00022692"/>
    </source>
</evidence>
<feature type="transmembrane region" description="Helical" evidence="5">
    <location>
        <begin position="271"/>
        <end position="290"/>
    </location>
</feature>
<feature type="transmembrane region" description="Helical" evidence="5">
    <location>
        <begin position="127"/>
        <end position="148"/>
    </location>
</feature>
<keyword evidence="4 5" id="KW-0472">Membrane</keyword>
<feature type="transmembrane region" description="Helical" evidence="5">
    <location>
        <begin position="217"/>
        <end position="238"/>
    </location>
</feature>
<feature type="transmembrane region" description="Helical" evidence="5">
    <location>
        <begin position="296"/>
        <end position="314"/>
    </location>
</feature>
<keyword evidence="3 5" id="KW-1133">Transmembrane helix</keyword>
<dbReference type="Gene3D" id="1.20.1250.20">
    <property type="entry name" value="MFS general substrate transporter like domains"/>
    <property type="match status" value="1"/>
</dbReference>
<dbReference type="InterPro" id="IPR020846">
    <property type="entry name" value="MFS_dom"/>
</dbReference>
<dbReference type="PANTHER" id="PTHR42718">
    <property type="entry name" value="MAJOR FACILITATOR SUPERFAMILY MULTIDRUG TRANSPORTER MFSC"/>
    <property type="match status" value="1"/>
</dbReference>
<dbReference type="PROSITE" id="PS50850">
    <property type="entry name" value="MFS"/>
    <property type="match status" value="1"/>
</dbReference>
<dbReference type="RefSeq" id="WP_306993097.1">
    <property type="nucleotide sequence ID" value="NZ_JAUSUT010000001.1"/>
</dbReference>
<dbReference type="InterPro" id="IPR036259">
    <property type="entry name" value="MFS_trans_sf"/>
</dbReference>
<evidence type="ECO:0000313" key="7">
    <source>
        <dbReference type="EMBL" id="MDQ0379643.1"/>
    </source>
</evidence>
<feature type="domain" description="Major facilitator superfamily (MFS) profile" evidence="6">
    <location>
        <begin position="1"/>
        <end position="451"/>
    </location>
</feature>
<evidence type="ECO:0000256" key="5">
    <source>
        <dbReference type="SAM" id="Phobius"/>
    </source>
</evidence>
<dbReference type="PANTHER" id="PTHR42718:SF39">
    <property type="entry name" value="ACTINORHODIN TRANSPORTER-RELATED"/>
    <property type="match status" value="1"/>
</dbReference>
<name>A0ABU0EX07_9PSEU</name>
<sequence length="455" mass="47001">MLSVALIAAFMAVFDLYVVNIAAPTLRSDLHAGDASLELVVSGYAFTYAAGLVTGGRLRDRFGYRTMFVAGMAAFSAASLLCALATTPGQLVAARLLQGLTAAAMVPQVLALITVTFPAAHRARATGWYGAVSGLGALCGQILGGLILKADLFGLGWRGIFVVNVPVGAVAVALGLAVLPRTPAAQRAKFDPIGALAVLLALALVLVPLSLGRESGWPLWTWLCLIASVPAMFAAIAWQRSLLRRGGAPIINTALFRNRPYSLMLSAASAYQLYFGSFLFALTLVVQSWLDTSPDRAALVFLLQGVLFTVASMVGGKLVARYRTGVPVAGGILVIAGLLLVSGELVAGGHALSAWWLVPPLAVIGLGNGLLLPPLIGGALSRVQPEQAGAASGTLNTAQQFANSLGVTVIGTVFFALAGPALHSAGHAMEILDVVYVVLTAAVITLVKLADRAGR</sequence>
<feature type="transmembrane region" description="Helical" evidence="5">
    <location>
        <begin position="67"/>
        <end position="86"/>
    </location>
</feature>
<accession>A0ABU0EX07</accession>
<dbReference type="PRINTS" id="PR01036">
    <property type="entry name" value="TCRTETB"/>
</dbReference>
<dbReference type="Gene3D" id="1.20.1720.10">
    <property type="entry name" value="Multidrug resistance protein D"/>
    <property type="match status" value="1"/>
</dbReference>
<feature type="transmembrane region" description="Helical" evidence="5">
    <location>
        <begin position="326"/>
        <end position="348"/>
    </location>
</feature>
<dbReference type="EMBL" id="JAUSUT010000001">
    <property type="protein sequence ID" value="MDQ0379643.1"/>
    <property type="molecule type" value="Genomic_DNA"/>
</dbReference>
<evidence type="ECO:0000259" key="6">
    <source>
        <dbReference type="PROSITE" id="PS50850"/>
    </source>
</evidence>
<feature type="transmembrane region" description="Helical" evidence="5">
    <location>
        <begin position="401"/>
        <end position="422"/>
    </location>
</feature>
<feature type="transmembrane region" description="Helical" evidence="5">
    <location>
        <begin position="92"/>
        <end position="115"/>
    </location>
</feature>
<dbReference type="CDD" id="cd17321">
    <property type="entry name" value="MFS_MMR_MDR_like"/>
    <property type="match status" value="1"/>
</dbReference>
<proteinExistence type="predicted"/>
<dbReference type="Proteomes" id="UP001229651">
    <property type="component" value="Unassembled WGS sequence"/>
</dbReference>
<comment type="caution">
    <text evidence="7">The sequence shown here is derived from an EMBL/GenBank/DDBJ whole genome shotgun (WGS) entry which is preliminary data.</text>
</comment>
<evidence type="ECO:0000256" key="1">
    <source>
        <dbReference type="ARBA" id="ARBA00004651"/>
    </source>
</evidence>
<reference evidence="7 8" key="1">
    <citation type="submission" date="2023-07" db="EMBL/GenBank/DDBJ databases">
        <title>Sequencing the genomes of 1000 actinobacteria strains.</title>
        <authorList>
            <person name="Klenk H.-P."/>
        </authorList>
    </citation>
    <scope>NUCLEOTIDE SEQUENCE [LARGE SCALE GENOMIC DNA]</scope>
    <source>
        <strain evidence="7 8">DSM 45805</strain>
    </source>
</reference>
<gene>
    <name evidence="7" type="ORF">FB470_003637</name>
</gene>
<dbReference type="InterPro" id="IPR011701">
    <property type="entry name" value="MFS"/>
</dbReference>
<keyword evidence="8" id="KW-1185">Reference proteome</keyword>
<evidence type="ECO:0000313" key="8">
    <source>
        <dbReference type="Proteomes" id="UP001229651"/>
    </source>
</evidence>
<dbReference type="Pfam" id="PF07690">
    <property type="entry name" value="MFS_1"/>
    <property type="match status" value="1"/>
</dbReference>
<keyword evidence="2 5" id="KW-0812">Transmembrane</keyword>
<feature type="transmembrane region" description="Helical" evidence="5">
    <location>
        <begin position="434"/>
        <end position="450"/>
    </location>
</feature>
<evidence type="ECO:0000256" key="4">
    <source>
        <dbReference type="ARBA" id="ARBA00023136"/>
    </source>
</evidence>
<feature type="transmembrane region" description="Helical" evidence="5">
    <location>
        <begin position="192"/>
        <end position="211"/>
    </location>
</feature>
<evidence type="ECO:0000256" key="3">
    <source>
        <dbReference type="ARBA" id="ARBA00022989"/>
    </source>
</evidence>
<dbReference type="SUPFAM" id="SSF103473">
    <property type="entry name" value="MFS general substrate transporter"/>
    <property type="match status" value="2"/>
</dbReference>
<organism evidence="7 8">
    <name type="scientific">Amycolatopsis thermophila</name>
    <dbReference type="NCBI Taxonomy" id="206084"/>
    <lineage>
        <taxon>Bacteria</taxon>
        <taxon>Bacillati</taxon>
        <taxon>Actinomycetota</taxon>
        <taxon>Actinomycetes</taxon>
        <taxon>Pseudonocardiales</taxon>
        <taxon>Pseudonocardiaceae</taxon>
        <taxon>Amycolatopsis</taxon>
    </lineage>
</organism>
<feature type="transmembrane region" description="Helical" evidence="5">
    <location>
        <begin position="354"/>
        <end position="380"/>
    </location>
</feature>
<comment type="subcellular location">
    <subcellularLocation>
        <location evidence="1">Cell membrane</location>
        <topology evidence="1">Multi-pass membrane protein</topology>
    </subcellularLocation>
</comment>
<protein>
    <submittedName>
        <fullName evidence="7">MFS family permease</fullName>
    </submittedName>
</protein>
<feature type="transmembrane region" description="Helical" evidence="5">
    <location>
        <begin position="37"/>
        <end position="55"/>
    </location>
</feature>